<evidence type="ECO:0000313" key="1">
    <source>
        <dbReference type="EMBL" id="KAF4663693.1"/>
    </source>
</evidence>
<accession>A0A7J6LWN1</accession>
<dbReference type="EMBL" id="JABAHT010000136">
    <property type="protein sequence ID" value="KAF4663693.1"/>
    <property type="molecule type" value="Genomic_DNA"/>
</dbReference>
<evidence type="ECO:0000313" key="2">
    <source>
        <dbReference type="Proteomes" id="UP000570595"/>
    </source>
</evidence>
<dbReference type="Proteomes" id="UP000570595">
    <property type="component" value="Unassembled WGS sequence"/>
</dbReference>
<protein>
    <submittedName>
        <fullName evidence="1">Uncharacterized protein</fullName>
    </submittedName>
</protein>
<comment type="caution">
    <text evidence="1">The sequence shown here is derived from an EMBL/GenBank/DDBJ whole genome shotgun (WGS) entry which is preliminary data.</text>
</comment>
<gene>
    <name evidence="1" type="ORF">FOZ61_001454</name>
</gene>
<dbReference type="OrthoDB" id="57679at2759"/>
<name>A0A7J6LWN1_PEROL</name>
<organism evidence="1 2">
    <name type="scientific">Perkinsus olseni</name>
    <name type="common">Perkinsus atlanticus</name>
    <dbReference type="NCBI Taxonomy" id="32597"/>
    <lineage>
        <taxon>Eukaryota</taxon>
        <taxon>Sar</taxon>
        <taxon>Alveolata</taxon>
        <taxon>Perkinsozoa</taxon>
        <taxon>Perkinsea</taxon>
        <taxon>Perkinsida</taxon>
        <taxon>Perkinsidae</taxon>
        <taxon>Perkinsus</taxon>
    </lineage>
</organism>
<dbReference type="PANTHER" id="PTHR38696:SF1">
    <property type="entry name" value="MEDIATOR OF RNA POLYMERASE II TRANSCRIPTION SUBUNIT 13"/>
    <property type="match status" value="1"/>
</dbReference>
<reference evidence="1 2" key="1">
    <citation type="submission" date="2020-04" db="EMBL/GenBank/DDBJ databases">
        <title>Perkinsus olseni comparative genomics.</title>
        <authorList>
            <person name="Bogema D.R."/>
        </authorList>
    </citation>
    <scope>NUCLEOTIDE SEQUENCE [LARGE SCALE GENOMIC DNA]</scope>
    <source>
        <strain evidence="1">ATCC PRA-179</strain>
    </source>
</reference>
<proteinExistence type="predicted"/>
<dbReference type="PANTHER" id="PTHR38696">
    <property type="entry name" value="MEDIATOR OF RNA POLYMERASE II TRANSCRIPTION SUBUNIT 13"/>
    <property type="match status" value="1"/>
</dbReference>
<sequence>MGAGGLGGLRDNRPNEPTEHGYCALVLSGKHDLYALKCPDVVKAAVRTSFGDIKSEGPSKKSTGLYKFTFGSSIWTGSGGKGEQAVVRLIDALREVGWYLEVDAGMSRTTFMQVWVLKKRDPLAQGESCLLGLHDKADVRLVVHDTDDEGDRKADAIIKGISSTLKVEKEEDTPDGRLMKLAGHPFLAEEEGTVAVRQMVLAVSCELEKCYGNIVTRSVKLSNNQYSKSSLIFYSQGDNQQQPKDTIYVGVSLHDEDKIRIYTTPGDALAEDLGPSLELCLTEAWPYGIETKGVYGGSYQWQLKGSPWSAKGPVEIDAQLLIGRILGHFWSRGFELMTAFDCSGKLSDMSTIVMRKVAGSIPSDDNAHACIPLLCVSFHDKDEIRLSSTDESSLETLAKVVNGILGPPCINVELATDSCGKYGKGVTMKLKVPAFQPGKANSQSVLCCGLLLVNLLNALEGVGWEFRAALDVSGKFYRDHRTANENYSRSEHYHKMGLVTMYFCKKEGSSSTAQGLQKFTLWERLWDAVGPDTTNTRRVVMNILGAVEQAGWEGWVLRRIDSDEGSNRGRNLMEELARGGKSSTYLGISLNSGDDIRLIPAPRQSLDFVARDEIGRGIAKTWPRGVQKEGMYGKSYQWKLRGYPWLAEGTDTVDARMLVGRIIGIMQSLGFELMPKIDCSRKLADLSFMIFRRPPMALRTLPTPPVLCLSLHTYDRVRLTCTDTRVVKETALAAGLIILTMIDALRELGWELKASLDVSGKNSGYAGGQCSGGEGRTCSCCRESILGLEGLYEPSPATPTRQGLCALTLCGMGALYGLKCPEEVKQAVRNALGRRHLKGDGPSDKAKGLHKFKLTSRLWMANGKKTVEVRRVIMRMVEGLQKVRWEVIEDVDMSRSGFLQVLILRRREGDDFERPHRKDFVVGLHGSDDIRILCDDEATRVFNITEAARIGIEFSWKIAREGDYGGAHEFVLKGRPFGSLGANGEDSVKIRRMLVAMCAQIEKGTGYRMAHSLALSAGKATKSSLVFRHSESSRECGEVAYVGLSLNDVDDVRLMCPPWGALDETVKDTLRAAIRDGWPRGIQREREYGGAHEWKLSGRPWDAHGTETVDSRILVGRMLSGMWALGFELMPKIDCSGKLADMSLMVFRRPKEGSVPLPPTEPVLGVSMHDTDDIRLTCTDETILDTLEGPVRQALMSPAMTADPIKRFGRYGRSLQLTLKGSPFHTCTNSHNALYCGSVLLSLVDALYQLGWVMRTALDVSRKYYADDKNQYKLDTATMYFTHARI</sequence>